<sequence length="304" mass="34526">MTTIRYVEELAMNACPSLATYHQDGWTLKWANGYTRRANSVYPLQMTSESIEESVRQCESFYFSHQLPTHFKLTSDSSLESLDDYLEQQGYVYEGQSFLQIIDIPSVTCSSVMMQVTEEATVSEAWLKSFNAMNQSSQNVHEQKALYDTLSHTTCYFTAFDNGEIVGHGLVVYENGEKWVGLFQIAISPAHRQKGLGKALVAHMLDWGTRHGAKKAYLQVLANNLPALRLYESLGFRKLYSYWYRTKHSTNQNKVISSEKNYVTTLKRPPAKAGGFGHEMSTTKVVTKTEVILKHLMLKQAESD</sequence>
<accession>A0A4R6U0I3</accession>
<reference evidence="2 3" key="1">
    <citation type="submission" date="2019-03" db="EMBL/GenBank/DDBJ databases">
        <title>Genomic Encyclopedia of Type Strains, Phase IV (KMG-IV): sequencing the most valuable type-strain genomes for metagenomic binning, comparative biology and taxonomic classification.</title>
        <authorList>
            <person name="Goeker M."/>
        </authorList>
    </citation>
    <scope>NUCLEOTIDE SEQUENCE [LARGE SCALE GENOMIC DNA]</scope>
    <source>
        <strain evidence="2 3">DSM 28697</strain>
    </source>
</reference>
<dbReference type="Pfam" id="PF24553">
    <property type="entry name" value="Rv0428c_C"/>
    <property type="match status" value="1"/>
</dbReference>
<gene>
    <name evidence="2" type="ORF">EV213_11728</name>
</gene>
<dbReference type="SUPFAM" id="SSF55729">
    <property type="entry name" value="Acyl-CoA N-acyltransferases (Nat)"/>
    <property type="match status" value="1"/>
</dbReference>
<organism evidence="2 3">
    <name type="scientific">Aureibacillus halotolerans</name>
    <dbReference type="NCBI Taxonomy" id="1508390"/>
    <lineage>
        <taxon>Bacteria</taxon>
        <taxon>Bacillati</taxon>
        <taxon>Bacillota</taxon>
        <taxon>Bacilli</taxon>
        <taxon>Bacillales</taxon>
        <taxon>Bacillaceae</taxon>
        <taxon>Aureibacillus</taxon>
    </lineage>
</organism>
<evidence type="ECO:0000313" key="3">
    <source>
        <dbReference type="Proteomes" id="UP000295632"/>
    </source>
</evidence>
<dbReference type="CDD" id="cd04301">
    <property type="entry name" value="NAT_SF"/>
    <property type="match status" value="1"/>
</dbReference>
<name>A0A4R6U0I3_9BACI</name>
<proteinExistence type="predicted"/>
<dbReference type="Gene3D" id="3.40.630.30">
    <property type="match status" value="1"/>
</dbReference>
<dbReference type="Proteomes" id="UP000295632">
    <property type="component" value="Unassembled WGS sequence"/>
</dbReference>
<dbReference type="RefSeq" id="WP_133581604.1">
    <property type="nucleotide sequence ID" value="NZ_SNYJ01000017.1"/>
</dbReference>
<comment type="caution">
    <text evidence="2">The sequence shown here is derived from an EMBL/GenBank/DDBJ whole genome shotgun (WGS) entry which is preliminary data.</text>
</comment>
<feature type="domain" description="N-acetyltransferase" evidence="1">
    <location>
        <begin position="117"/>
        <end position="251"/>
    </location>
</feature>
<dbReference type="PANTHER" id="PTHR43072">
    <property type="entry name" value="N-ACETYLTRANSFERASE"/>
    <property type="match status" value="1"/>
</dbReference>
<dbReference type="GO" id="GO:0016747">
    <property type="term" value="F:acyltransferase activity, transferring groups other than amino-acyl groups"/>
    <property type="evidence" value="ECO:0007669"/>
    <property type="project" value="InterPro"/>
</dbReference>
<dbReference type="InterPro" id="IPR016181">
    <property type="entry name" value="Acyl_CoA_acyltransferase"/>
</dbReference>
<dbReference type="EMBL" id="SNYJ01000017">
    <property type="protein sequence ID" value="TDQ36564.1"/>
    <property type="molecule type" value="Genomic_DNA"/>
</dbReference>
<dbReference type="InterPro" id="IPR056935">
    <property type="entry name" value="Rv0428c-like_C"/>
</dbReference>
<keyword evidence="3" id="KW-1185">Reference proteome</keyword>
<dbReference type="AlphaFoldDB" id="A0A4R6U0I3"/>
<dbReference type="InterPro" id="IPR000182">
    <property type="entry name" value="GNAT_dom"/>
</dbReference>
<keyword evidence="2" id="KW-0808">Transferase</keyword>
<dbReference type="PROSITE" id="PS51186">
    <property type="entry name" value="GNAT"/>
    <property type="match status" value="1"/>
</dbReference>
<protein>
    <submittedName>
        <fullName evidence="2">Acetyltransferase (GNAT) family protein</fullName>
    </submittedName>
</protein>
<evidence type="ECO:0000313" key="2">
    <source>
        <dbReference type="EMBL" id="TDQ36564.1"/>
    </source>
</evidence>
<dbReference type="OrthoDB" id="9805924at2"/>
<evidence type="ECO:0000259" key="1">
    <source>
        <dbReference type="PROSITE" id="PS51186"/>
    </source>
</evidence>